<protein>
    <recommendedName>
        <fullName evidence="2">Antitoxin</fullName>
    </recommendedName>
</protein>
<dbReference type="SUPFAM" id="SSF143120">
    <property type="entry name" value="YefM-like"/>
    <property type="match status" value="1"/>
</dbReference>
<dbReference type="Pfam" id="PF02604">
    <property type="entry name" value="PhdYeFM_antitox"/>
    <property type="match status" value="1"/>
</dbReference>
<dbReference type="RefSeq" id="WP_158619524.1">
    <property type="nucleotide sequence ID" value="NZ_JACGCZ010000014.1"/>
</dbReference>
<reference evidence="3 4" key="1">
    <citation type="submission" date="2020-07" db="EMBL/GenBank/DDBJ databases">
        <title>Diversity of carbapenemase encoding genes among Pseudomonas putida group clinical isolates in a tertiary Brazilian hospital.</title>
        <authorList>
            <person name="Alberto-Lei F."/>
            <person name="Nodari C.S."/>
            <person name="Streling A.P."/>
            <person name="Paulino J.T."/>
            <person name="Bessa-Neto F.O."/>
            <person name="Cayo R."/>
            <person name="Gales A.C."/>
        </authorList>
    </citation>
    <scope>NUCLEOTIDE SEQUENCE [LARGE SCALE GENOMIC DNA]</scope>
    <source>
        <strain evidence="3 4">12273</strain>
    </source>
</reference>
<dbReference type="Proteomes" id="UP000590738">
    <property type="component" value="Unassembled WGS sequence"/>
</dbReference>
<evidence type="ECO:0000256" key="2">
    <source>
        <dbReference type="RuleBase" id="RU362080"/>
    </source>
</evidence>
<dbReference type="AlphaFoldDB" id="A0A7W2QU41"/>
<proteinExistence type="inferred from homology"/>
<dbReference type="Gene3D" id="3.40.1620.10">
    <property type="entry name" value="YefM-like domain"/>
    <property type="match status" value="1"/>
</dbReference>
<evidence type="ECO:0000313" key="4">
    <source>
        <dbReference type="Proteomes" id="UP000590738"/>
    </source>
</evidence>
<name>A0A7W2QU41_9PSED</name>
<accession>A0A7W2QU41</accession>
<organism evidence="3 4">
    <name type="scientific">Pseudomonas juntendi</name>
    <dbReference type="NCBI Taxonomy" id="2666183"/>
    <lineage>
        <taxon>Bacteria</taxon>
        <taxon>Pseudomonadati</taxon>
        <taxon>Pseudomonadota</taxon>
        <taxon>Gammaproteobacteria</taxon>
        <taxon>Pseudomonadales</taxon>
        <taxon>Pseudomonadaceae</taxon>
        <taxon>Pseudomonas</taxon>
    </lineage>
</organism>
<sequence length="39" mass="4697">MSISRARRRFRRVLKLAEKGHTFILTRRGKPVCRLELDE</sequence>
<dbReference type="EMBL" id="JACGCZ010000014">
    <property type="protein sequence ID" value="MBA6142904.1"/>
    <property type="molecule type" value="Genomic_DNA"/>
</dbReference>
<dbReference type="InterPro" id="IPR006442">
    <property type="entry name" value="Antitoxin_Phd/YefM"/>
</dbReference>
<comment type="caution">
    <text evidence="3">The sequence shown here is derived from an EMBL/GenBank/DDBJ whole genome shotgun (WGS) entry which is preliminary data.</text>
</comment>
<evidence type="ECO:0000313" key="3">
    <source>
        <dbReference type="EMBL" id="MBA6142904.1"/>
    </source>
</evidence>
<evidence type="ECO:0000256" key="1">
    <source>
        <dbReference type="ARBA" id="ARBA00009981"/>
    </source>
</evidence>
<dbReference type="NCBIfam" id="TIGR01552">
    <property type="entry name" value="phd_fam"/>
    <property type="match status" value="1"/>
</dbReference>
<comment type="function">
    <text evidence="2">Antitoxin component of a type II toxin-antitoxin (TA) system.</text>
</comment>
<gene>
    <name evidence="3" type="ORF">H4B97_10530</name>
</gene>
<dbReference type="InterPro" id="IPR036165">
    <property type="entry name" value="YefM-like_sf"/>
</dbReference>
<comment type="similarity">
    <text evidence="1 2">Belongs to the phD/YefM antitoxin family.</text>
</comment>